<evidence type="ECO:0000256" key="4">
    <source>
        <dbReference type="ARBA" id="ARBA00022597"/>
    </source>
</evidence>
<feature type="transmembrane region" description="Helical" evidence="8">
    <location>
        <begin position="54"/>
        <end position="72"/>
    </location>
</feature>
<dbReference type="Proteomes" id="UP000194933">
    <property type="component" value="Unassembled WGS sequence"/>
</dbReference>
<dbReference type="PANTHER" id="PTHR16119">
    <property type="entry name" value="TRANSMEMBRANE PROTEIN 144"/>
    <property type="match status" value="1"/>
</dbReference>
<keyword evidence="3" id="KW-0813">Transport</keyword>
<feature type="transmembrane region" description="Helical" evidence="8">
    <location>
        <begin position="118"/>
        <end position="136"/>
    </location>
</feature>
<reference evidence="9 10" key="1">
    <citation type="submission" date="2017-05" db="EMBL/GenBank/DDBJ databases">
        <title>The Genome Sequence of Enterococcus sp. 10A9_DIV0425.</title>
        <authorList>
            <consortium name="The Broad Institute Genomics Platform"/>
            <consortium name="The Broad Institute Genomic Center for Infectious Diseases"/>
            <person name="Earl A."/>
            <person name="Manson A."/>
            <person name="Schwartman J."/>
            <person name="Gilmore M."/>
            <person name="Abouelleil A."/>
            <person name="Cao P."/>
            <person name="Chapman S."/>
            <person name="Cusick C."/>
            <person name="Shea T."/>
            <person name="Young S."/>
            <person name="Neafsey D."/>
            <person name="Nusbaum C."/>
            <person name="Birren B."/>
        </authorList>
    </citation>
    <scope>NUCLEOTIDE SEQUENCE [LARGE SCALE GENOMIC DNA]</scope>
    <source>
        <strain evidence="9 10">10A9_DIV0425</strain>
    </source>
</reference>
<feature type="transmembrane region" description="Helical" evidence="8">
    <location>
        <begin position="93"/>
        <end position="112"/>
    </location>
</feature>
<evidence type="ECO:0000313" key="9">
    <source>
        <dbReference type="EMBL" id="OTP12274.1"/>
    </source>
</evidence>
<comment type="caution">
    <text evidence="9">The sequence shown here is derived from an EMBL/GenBank/DDBJ whole genome shotgun (WGS) entry which is preliminary data.</text>
</comment>
<evidence type="ECO:0000256" key="2">
    <source>
        <dbReference type="ARBA" id="ARBA00006117"/>
    </source>
</evidence>
<dbReference type="RefSeq" id="WP_086283633.1">
    <property type="nucleotide sequence ID" value="NZ_NGMO01000001.1"/>
</dbReference>
<feature type="transmembrane region" description="Helical" evidence="8">
    <location>
        <begin position="145"/>
        <end position="163"/>
    </location>
</feature>
<organism evidence="9 10">
    <name type="scientific">Candidatus Enterococcus wittei</name>
    <dbReference type="NCBI Taxonomy" id="1987383"/>
    <lineage>
        <taxon>Bacteria</taxon>
        <taxon>Bacillati</taxon>
        <taxon>Bacillota</taxon>
        <taxon>Bacilli</taxon>
        <taxon>Lactobacillales</taxon>
        <taxon>Enterococcaceae</taxon>
        <taxon>Enterococcus</taxon>
    </lineage>
</organism>
<dbReference type="GO" id="GO:0005886">
    <property type="term" value="C:plasma membrane"/>
    <property type="evidence" value="ECO:0007669"/>
    <property type="project" value="UniProtKB-SubCell"/>
</dbReference>
<evidence type="ECO:0000256" key="6">
    <source>
        <dbReference type="ARBA" id="ARBA00022989"/>
    </source>
</evidence>
<feature type="transmembrane region" description="Helical" evidence="8">
    <location>
        <begin position="31"/>
        <end position="48"/>
    </location>
</feature>
<keyword evidence="7 8" id="KW-0472">Membrane</keyword>
<evidence type="ECO:0000256" key="8">
    <source>
        <dbReference type="SAM" id="Phobius"/>
    </source>
</evidence>
<feature type="transmembrane region" description="Helical" evidence="8">
    <location>
        <begin position="235"/>
        <end position="253"/>
    </location>
</feature>
<keyword evidence="4" id="KW-0762">Sugar transport</keyword>
<dbReference type="InterPro" id="IPR037185">
    <property type="entry name" value="EmrE-like"/>
</dbReference>
<evidence type="ECO:0000256" key="5">
    <source>
        <dbReference type="ARBA" id="ARBA00022692"/>
    </source>
</evidence>
<evidence type="ECO:0000313" key="10">
    <source>
        <dbReference type="Proteomes" id="UP000194933"/>
    </source>
</evidence>
<dbReference type="AlphaFoldDB" id="A0A2C9XS77"/>
<comment type="similarity">
    <text evidence="2">Belongs to the GRP transporter (TC 2.A.7.5) family.</text>
</comment>
<dbReference type="Pfam" id="PF06800">
    <property type="entry name" value="Sugar_transport"/>
    <property type="match status" value="1"/>
</dbReference>
<dbReference type="EMBL" id="NGMO01000001">
    <property type="protein sequence ID" value="OTP12274.1"/>
    <property type="molecule type" value="Genomic_DNA"/>
</dbReference>
<keyword evidence="10" id="KW-1185">Reference proteome</keyword>
<evidence type="ECO:0000256" key="7">
    <source>
        <dbReference type="ARBA" id="ARBA00023136"/>
    </source>
</evidence>
<dbReference type="Gene3D" id="1.10.3730.20">
    <property type="match status" value="1"/>
</dbReference>
<comment type="subcellular location">
    <subcellularLocation>
        <location evidence="1">Cell membrane</location>
        <topology evidence="1">Multi-pass membrane protein</topology>
    </subcellularLocation>
</comment>
<dbReference type="SUPFAM" id="SSF103481">
    <property type="entry name" value="Multidrug resistance efflux transporter EmrE"/>
    <property type="match status" value="2"/>
</dbReference>
<protein>
    <submittedName>
        <fullName evidence="9">Glucose uptake protein</fullName>
    </submittedName>
</protein>
<gene>
    <name evidence="9" type="ORF">A5844_000506</name>
</gene>
<keyword evidence="6 8" id="KW-1133">Transmembrane helix</keyword>
<feature type="transmembrane region" description="Helical" evidence="8">
    <location>
        <begin position="175"/>
        <end position="195"/>
    </location>
</feature>
<dbReference type="GO" id="GO:0015144">
    <property type="term" value="F:carbohydrate transmembrane transporter activity"/>
    <property type="evidence" value="ECO:0007669"/>
    <property type="project" value="InterPro"/>
</dbReference>
<dbReference type="STRING" id="1987383.A5844_000506"/>
<feature type="transmembrane region" description="Helical" evidence="8">
    <location>
        <begin position="265"/>
        <end position="282"/>
    </location>
</feature>
<dbReference type="PANTHER" id="PTHR16119:SF17">
    <property type="entry name" value="TRANSMEMBRANE PROTEIN 144"/>
    <property type="match status" value="1"/>
</dbReference>
<evidence type="ECO:0000256" key="3">
    <source>
        <dbReference type="ARBA" id="ARBA00022448"/>
    </source>
</evidence>
<dbReference type="InterPro" id="IPR010651">
    <property type="entry name" value="Sugar_transport"/>
</dbReference>
<accession>A0A2C9XS77</accession>
<feature type="transmembrane region" description="Helical" evidence="8">
    <location>
        <begin position="207"/>
        <end position="229"/>
    </location>
</feature>
<evidence type="ECO:0000256" key="1">
    <source>
        <dbReference type="ARBA" id="ARBA00004651"/>
    </source>
</evidence>
<dbReference type="CDD" id="cd23110">
    <property type="entry name" value="GRP"/>
    <property type="match status" value="1"/>
</dbReference>
<keyword evidence="5 8" id="KW-0812">Transmembrane</keyword>
<proteinExistence type="inferred from homology"/>
<name>A0A2C9XS77_9ENTE</name>
<sequence length="283" mass="29576">MGLLIALIPAIGWGIQPLVLKKIGGRPTNEILGTGVGALLVGLCVQLFMSPDGISVTTFLISFLSGAFWVIGQIGQYTTFNLLGVSKTMPISTALQLIGTSLIGVFAFGEWAGTTGKVIGGFAIILLVIGSVLSTISDTENHKGGLAKGITILASTSIGYWVYSALPKLVDAGGVSIFFPQMLGVFLGAIIYVVLKRPKTFSEGKSWKATLVGVIFSLAAFAYIFSAAANGVATAYIITQMNVVISTLGGMVILHEKKSPKELKFTLIGLVLIVGGSMMTVLI</sequence>